<feature type="compositionally biased region" description="Polar residues" evidence="6">
    <location>
        <begin position="1"/>
        <end position="13"/>
    </location>
</feature>
<keyword evidence="9" id="KW-1185">Reference proteome</keyword>
<dbReference type="PANTHER" id="PTHR23292:SF6">
    <property type="entry name" value="FI16602P1-RELATED"/>
    <property type="match status" value="1"/>
</dbReference>
<comment type="similarity">
    <text evidence="2">Belongs to the CDIP1/LITAF family.</text>
</comment>
<reference evidence="8" key="1">
    <citation type="submission" date="2021-07" db="EMBL/GenBank/DDBJ databases">
        <authorList>
            <person name="Branca A.L. A."/>
        </authorList>
    </citation>
    <scope>NUCLEOTIDE SEQUENCE</scope>
</reference>
<evidence type="ECO:0000259" key="7">
    <source>
        <dbReference type="PROSITE" id="PS51837"/>
    </source>
</evidence>
<feature type="region of interest" description="Disordered" evidence="6">
    <location>
        <begin position="1"/>
        <end position="118"/>
    </location>
</feature>
<feature type="compositionally biased region" description="Polar residues" evidence="6">
    <location>
        <begin position="23"/>
        <end position="62"/>
    </location>
</feature>
<feature type="compositionally biased region" description="Low complexity" evidence="6">
    <location>
        <begin position="94"/>
        <end position="111"/>
    </location>
</feature>
<keyword evidence="3" id="KW-0479">Metal-binding</keyword>
<comment type="subcellular location">
    <subcellularLocation>
        <location evidence="1">Membrane</location>
        <topology evidence="1">Peripheral membrane protein</topology>
    </subcellularLocation>
</comment>
<dbReference type="PANTHER" id="PTHR23292">
    <property type="entry name" value="LIPOPOLYSACCHARIDE-INDUCED TUMOR NECROSIS FACTOR-ALPHA FACTOR"/>
    <property type="match status" value="1"/>
</dbReference>
<evidence type="ECO:0000256" key="6">
    <source>
        <dbReference type="SAM" id="MobiDB-lite"/>
    </source>
</evidence>
<dbReference type="OrthoDB" id="5599753at2759"/>
<gene>
    <name evidence="8" type="ORF">PEGY_LOCUS4770</name>
</gene>
<evidence type="ECO:0000313" key="9">
    <source>
        <dbReference type="Proteomes" id="UP001154252"/>
    </source>
</evidence>
<dbReference type="Pfam" id="PF10601">
    <property type="entry name" value="zf-LITAF-like"/>
    <property type="match status" value="1"/>
</dbReference>
<dbReference type="SMART" id="SM00714">
    <property type="entry name" value="LITAF"/>
    <property type="match status" value="1"/>
</dbReference>
<dbReference type="InterPro" id="IPR037519">
    <property type="entry name" value="LITAF_fam"/>
</dbReference>
<dbReference type="Proteomes" id="UP001154252">
    <property type="component" value="Unassembled WGS sequence"/>
</dbReference>
<evidence type="ECO:0000313" key="8">
    <source>
        <dbReference type="EMBL" id="CAG8897671.1"/>
    </source>
</evidence>
<name>A0A9W4K920_9EURO</name>
<evidence type="ECO:0000256" key="1">
    <source>
        <dbReference type="ARBA" id="ARBA00004170"/>
    </source>
</evidence>
<dbReference type="PROSITE" id="PS51837">
    <property type="entry name" value="LITAF"/>
    <property type="match status" value="1"/>
</dbReference>
<dbReference type="EMBL" id="CAJVRC010000860">
    <property type="protein sequence ID" value="CAG8897671.1"/>
    <property type="molecule type" value="Genomic_DNA"/>
</dbReference>
<dbReference type="AlphaFoldDB" id="A0A9W4K920"/>
<accession>A0A9W4K920</accession>
<proteinExistence type="inferred from homology"/>
<dbReference type="GO" id="GO:0016020">
    <property type="term" value="C:membrane"/>
    <property type="evidence" value="ECO:0007669"/>
    <property type="project" value="UniProtKB-SubCell"/>
</dbReference>
<keyword evidence="5" id="KW-0472">Membrane</keyword>
<evidence type="ECO:0000256" key="5">
    <source>
        <dbReference type="ARBA" id="ARBA00023136"/>
    </source>
</evidence>
<evidence type="ECO:0000256" key="4">
    <source>
        <dbReference type="ARBA" id="ARBA00022833"/>
    </source>
</evidence>
<organism evidence="8 9">
    <name type="scientific">Penicillium egyptiacum</name>
    <dbReference type="NCBI Taxonomy" id="1303716"/>
    <lineage>
        <taxon>Eukaryota</taxon>
        <taxon>Fungi</taxon>
        <taxon>Dikarya</taxon>
        <taxon>Ascomycota</taxon>
        <taxon>Pezizomycotina</taxon>
        <taxon>Eurotiomycetes</taxon>
        <taxon>Eurotiomycetidae</taxon>
        <taxon>Eurotiales</taxon>
        <taxon>Aspergillaceae</taxon>
        <taxon>Penicillium</taxon>
    </lineage>
</organism>
<comment type="caution">
    <text evidence="8">The sequence shown here is derived from an EMBL/GenBank/DDBJ whole genome shotgun (WGS) entry which is preliminary data.</text>
</comment>
<evidence type="ECO:0000256" key="2">
    <source>
        <dbReference type="ARBA" id="ARBA00005975"/>
    </source>
</evidence>
<dbReference type="InterPro" id="IPR006629">
    <property type="entry name" value="LITAF"/>
</dbReference>
<feature type="domain" description="LITAF" evidence="7">
    <location>
        <begin position="120"/>
        <end position="201"/>
    </location>
</feature>
<keyword evidence="4" id="KW-0862">Zinc</keyword>
<dbReference type="GO" id="GO:0008270">
    <property type="term" value="F:zinc ion binding"/>
    <property type="evidence" value="ECO:0007669"/>
    <property type="project" value="TreeGrafter"/>
</dbReference>
<evidence type="ECO:0000256" key="3">
    <source>
        <dbReference type="ARBA" id="ARBA00022723"/>
    </source>
</evidence>
<protein>
    <recommendedName>
        <fullName evidence="7">LITAF domain-containing protein</fullName>
    </recommendedName>
</protein>
<sequence length="426" mass="46845">MPGQPEQKSTPTYSEAPEVVTPDHQTQGPVSPNSTGQSLPDTMQPTPTNGPSEKQYPNQPDSIGQAPAYDASTSTTAPPEKAYAGQPLPDYSHAQAQAQAQLQQGPGQPQQFYTPSGHPSGYATAVPLHCVQSAPCPVDCPVCGQREMTSVESVSGGTTHGWAAVLCFCCCLGCIPYLMSSLKDVEHSCGKCGAKLAKWHNSGPTAIITSSSAIYFYIFHERLSKRIAHKSHFGTLSAATKPSIESIPQTLFSDEYFTLYDHASKSVPRACLPGSETTDLLFKRLVRRNMSAFSRFPQALVLAMASKTPEQKQSFKAGYLAALDFDVGDLVCGVYRVVVRKRDRVEFEIKMETVDFVQGRLAISFEEISSKEEEEKVVFCSETVMWKRADEVRRMPLERPVLRWMHETAAWWLMDSGARYLADLEG</sequence>